<name>A0A520KSN2_METT2</name>
<dbReference type="Proteomes" id="UP000317158">
    <property type="component" value="Unassembled WGS sequence"/>
</dbReference>
<evidence type="ECO:0000313" key="3">
    <source>
        <dbReference type="Proteomes" id="UP000317158"/>
    </source>
</evidence>
<organism evidence="2 3">
    <name type="scientific">Methanoliparum thermophilum</name>
    <dbReference type="NCBI Taxonomy" id="2491083"/>
    <lineage>
        <taxon>Archaea</taxon>
        <taxon>Methanobacteriati</taxon>
        <taxon>Methanobacteriota</taxon>
        <taxon>Candidatus Methanoliparia</taxon>
        <taxon>Candidatus Methanoliparales</taxon>
        <taxon>Candidatus Methanoliparaceae</taxon>
        <taxon>Candidatus Methanoliparum</taxon>
    </lineage>
</organism>
<dbReference type="PANTHER" id="PTHR23151">
    <property type="entry name" value="DIHYDROLIPOAMIDE ACETYL/SUCCINYL-TRANSFERASE-RELATED"/>
    <property type="match status" value="1"/>
</dbReference>
<comment type="caution">
    <text evidence="2">The sequence shown here is derived from an EMBL/GenBank/DDBJ whole genome shotgun (WGS) entry which is preliminary data.</text>
</comment>
<proteinExistence type="predicted"/>
<dbReference type="EMBL" id="RXIF01000007">
    <property type="protein sequence ID" value="RZN64309.1"/>
    <property type="molecule type" value="Genomic_DNA"/>
</dbReference>
<dbReference type="InterPro" id="IPR023213">
    <property type="entry name" value="CAT-like_dom_sf"/>
</dbReference>
<dbReference type="InterPro" id="IPR001078">
    <property type="entry name" value="2-oxoacid_DH_actylTfrase"/>
</dbReference>
<dbReference type="SUPFAM" id="SSF52777">
    <property type="entry name" value="CoA-dependent acyltransferases"/>
    <property type="match status" value="1"/>
</dbReference>
<dbReference type="InterPro" id="IPR045257">
    <property type="entry name" value="E2/Pdx1"/>
</dbReference>
<evidence type="ECO:0000313" key="2">
    <source>
        <dbReference type="EMBL" id="RZN64309.1"/>
    </source>
</evidence>
<gene>
    <name evidence="2" type="ORF">EF806_04860</name>
</gene>
<accession>A0A520KSN2</accession>
<dbReference type="AlphaFoldDB" id="A0A520KSN2"/>
<evidence type="ECO:0000259" key="1">
    <source>
        <dbReference type="Pfam" id="PF00198"/>
    </source>
</evidence>
<dbReference type="GO" id="GO:0045254">
    <property type="term" value="C:pyruvate dehydrogenase complex"/>
    <property type="evidence" value="ECO:0007669"/>
    <property type="project" value="InterPro"/>
</dbReference>
<reference evidence="2 3" key="1">
    <citation type="journal article" date="2019" name="Nat. Microbiol.">
        <title>Wide diversity of methane and short-chain alkane metabolisms in uncultured archaea.</title>
        <authorList>
            <person name="Borrel G."/>
            <person name="Adam P.S."/>
            <person name="McKay L.J."/>
            <person name="Chen L.X."/>
            <person name="Sierra-Garcia I.N."/>
            <person name="Sieber C.M."/>
            <person name="Letourneur Q."/>
            <person name="Ghozlane A."/>
            <person name="Andersen G.L."/>
            <person name="Li W.J."/>
            <person name="Hallam S.J."/>
            <person name="Muyzer G."/>
            <person name="de Oliveira V.M."/>
            <person name="Inskeep W.P."/>
            <person name="Banfield J.F."/>
            <person name="Gribaldo S."/>
        </authorList>
    </citation>
    <scope>NUCLEOTIDE SEQUENCE [LARGE SCALE GENOMIC DNA]</scope>
    <source>
        <strain evidence="2">NM1a</strain>
    </source>
</reference>
<sequence length="240" mass="27420">MDIKQDDNGDFYYKLPFSFDNLRHPYANYHARPTFGAISIDMTNSDLYKKKMAEKYKRDITFTSLIIRSAALALKNYPVLAGVWEGKDKIRYTNPDEISIVGPVEVGEQGSFFLIENANKKTILEIADELREQVSEIKSKGIVGYPWPKDKKGRFRPLFEITNPGMMGVEFGFTVPRPIATSLMIVCAIKERPVAKSGKVVIRKMMNCILSIDHYAMLAKIPTNFMNEFKNNLEDPFNML</sequence>
<dbReference type="PANTHER" id="PTHR23151:SF90">
    <property type="entry name" value="DIHYDROLIPOYLLYSINE-RESIDUE ACETYLTRANSFERASE COMPONENT OF PYRUVATE DEHYDROGENASE COMPLEX, MITOCHONDRIAL-RELATED"/>
    <property type="match status" value="1"/>
</dbReference>
<dbReference type="Gene3D" id="3.30.559.10">
    <property type="entry name" value="Chloramphenicol acetyltransferase-like domain"/>
    <property type="match status" value="1"/>
</dbReference>
<protein>
    <recommendedName>
        <fullName evidence="1">2-oxoacid dehydrogenase acyltransferase catalytic domain-containing protein</fullName>
    </recommendedName>
</protein>
<feature type="domain" description="2-oxoacid dehydrogenase acyltransferase catalytic" evidence="1">
    <location>
        <begin position="40"/>
        <end position="240"/>
    </location>
</feature>
<dbReference type="GO" id="GO:0006086">
    <property type="term" value="P:pyruvate decarboxylation to acetyl-CoA"/>
    <property type="evidence" value="ECO:0007669"/>
    <property type="project" value="InterPro"/>
</dbReference>
<dbReference type="Pfam" id="PF00198">
    <property type="entry name" value="2-oxoacid_dh"/>
    <property type="match status" value="1"/>
</dbReference>
<dbReference type="GO" id="GO:0016746">
    <property type="term" value="F:acyltransferase activity"/>
    <property type="evidence" value="ECO:0007669"/>
    <property type="project" value="InterPro"/>
</dbReference>